<keyword evidence="1" id="KW-1133">Transmembrane helix</keyword>
<comment type="caution">
    <text evidence="2">The sequence shown here is derived from an EMBL/GenBank/DDBJ whole genome shotgun (WGS) entry which is preliminary data.</text>
</comment>
<dbReference type="AlphaFoldDB" id="A0A841BYC9"/>
<evidence type="ECO:0000313" key="3">
    <source>
        <dbReference type="Proteomes" id="UP000587527"/>
    </source>
</evidence>
<dbReference type="RefSeq" id="WP_184846054.1">
    <property type="nucleotide sequence ID" value="NZ_JACHMN010000003.1"/>
</dbReference>
<sequence length="168" mass="17758">MQPENEDAVEVTITPTVEDYRSAAYRAGGVFGWNAALSGLLVLGAFLSWAATQMVGAIICGGIAALLLGYTYLSVGAQLRALPQWAFAEQTYRLASDGLAMSSPVGHHLVHWSAISATRKDPIAYWFSGAGNVRMLLFRRTLSAEQEAALDAAISRFAAPPSGAVVVG</sequence>
<proteinExistence type="predicted"/>
<name>A0A841BYC9_9ACTN</name>
<dbReference type="EMBL" id="JACHMN010000003">
    <property type="protein sequence ID" value="MBB5874157.1"/>
    <property type="molecule type" value="Genomic_DNA"/>
</dbReference>
<keyword evidence="1" id="KW-0812">Transmembrane</keyword>
<evidence type="ECO:0008006" key="4">
    <source>
        <dbReference type="Google" id="ProtNLM"/>
    </source>
</evidence>
<feature type="transmembrane region" description="Helical" evidence="1">
    <location>
        <begin position="55"/>
        <end position="73"/>
    </location>
</feature>
<keyword evidence="1" id="KW-0472">Membrane</keyword>
<reference evidence="2 3" key="1">
    <citation type="submission" date="2020-08" db="EMBL/GenBank/DDBJ databases">
        <title>Sequencing the genomes of 1000 actinobacteria strains.</title>
        <authorList>
            <person name="Klenk H.-P."/>
        </authorList>
    </citation>
    <scope>NUCLEOTIDE SEQUENCE [LARGE SCALE GENOMIC DNA]</scope>
    <source>
        <strain evidence="2 3">DSM 45362</strain>
    </source>
</reference>
<feature type="transmembrane region" description="Helical" evidence="1">
    <location>
        <begin position="30"/>
        <end position="49"/>
    </location>
</feature>
<evidence type="ECO:0000256" key="1">
    <source>
        <dbReference type="SAM" id="Phobius"/>
    </source>
</evidence>
<evidence type="ECO:0000313" key="2">
    <source>
        <dbReference type="EMBL" id="MBB5874157.1"/>
    </source>
</evidence>
<accession>A0A841BYC9</accession>
<organism evidence="2 3">
    <name type="scientific">Allocatelliglobosispora scoriae</name>
    <dbReference type="NCBI Taxonomy" id="643052"/>
    <lineage>
        <taxon>Bacteria</taxon>
        <taxon>Bacillati</taxon>
        <taxon>Actinomycetota</taxon>
        <taxon>Actinomycetes</taxon>
        <taxon>Micromonosporales</taxon>
        <taxon>Micromonosporaceae</taxon>
        <taxon>Allocatelliglobosispora</taxon>
    </lineage>
</organism>
<dbReference type="Proteomes" id="UP000587527">
    <property type="component" value="Unassembled WGS sequence"/>
</dbReference>
<gene>
    <name evidence="2" type="ORF">F4553_007591</name>
</gene>
<protein>
    <recommendedName>
        <fullName evidence="4">YcxB family protein</fullName>
    </recommendedName>
</protein>
<keyword evidence="3" id="KW-1185">Reference proteome</keyword>